<dbReference type="Pfam" id="PF02463">
    <property type="entry name" value="SMC_N"/>
    <property type="match status" value="1"/>
</dbReference>
<organism evidence="12 13">
    <name type="scientific">Niastella populi</name>
    <dbReference type="NCBI Taxonomy" id="550983"/>
    <lineage>
        <taxon>Bacteria</taxon>
        <taxon>Pseudomonadati</taxon>
        <taxon>Bacteroidota</taxon>
        <taxon>Chitinophagia</taxon>
        <taxon>Chitinophagales</taxon>
        <taxon>Chitinophagaceae</taxon>
        <taxon>Niastella</taxon>
    </lineage>
</organism>
<dbReference type="GO" id="GO:0000731">
    <property type="term" value="P:DNA synthesis involved in DNA repair"/>
    <property type="evidence" value="ECO:0007669"/>
    <property type="project" value="TreeGrafter"/>
</dbReference>
<dbReference type="NCBIfam" id="TIGR00611">
    <property type="entry name" value="recf"/>
    <property type="match status" value="1"/>
</dbReference>
<accession>A0A1V9G1W0</accession>
<evidence type="ECO:0000256" key="3">
    <source>
        <dbReference type="ARBA" id="ARBA00020170"/>
    </source>
</evidence>
<feature type="domain" description="RecF/RecN/SMC N-terminal" evidence="11">
    <location>
        <begin position="4"/>
        <end position="339"/>
    </location>
</feature>
<dbReference type="RefSeq" id="WP_081163537.1">
    <property type="nucleotide sequence ID" value="NZ_LWBP01000089.1"/>
</dbReference>
<comment type="caution">
    <text evidence="12">The sequence shown here is derived from an EMBL/GenBank/DDBJ whole genome shotgun (WGS) entry which is preliminary data.</text>
</comment>
<evidence type="ECO:0000256" key="6">
    <source>
        <dbReference type="ARBA" id="ARBA00022741"/>
    </source>
</evidence>
<proteinExistence type="inferred from homology"/>
<keyword evidence="4 9" id="KW-0963">Cytoplasm</keyword>
<keyword evidence="5 9" id="KW-0235">DNA replication</keyword>
<keyword evidence="6 9" id="KW-0547">Nucleotide-binding</keyword>
<evidence type="ECO:0000259" key="11">
    <source>
        <dbReference type="Pfam" id="PF02463"/>
    </source>
</evidence>
<dbReference type="InterPro" id="IPR018078">
    <property type="entry name" value="DNA-binding_RecF_CS"/>
</dbReference>
<dbReference type="GO" id="GO:0003697">
    <property type="term" value="F:single-stranded DNA binding"/>
    <property type="evidence" value="ECO:0007669"/>
    <property type="project" value="UniProtKB-UniRule"/>
</dbReference>
<comment type="subcellular location">
    <subcellularLocation>
        <location evidence="1 9 10">Cytoplasm</location>
    </subcellularLocation>
</comment>
<dbReference type="OrthoDB" id="9803889at2"/>
<evidence type="ECO:0000256" key="7">
    <source>
        <dbReference type="ARBA" id="ARBA00022840"/>
    </source>
</evidence>
<evidence type="ECO:0000256" key="2">
    <source>
        <dbReference type="ARBA" id="ARBA00008016"/>
    </source>
</evidence>
<dbReference type="GO" id="GO:0005524">
    <property type="term" value="F:ATP binding"/>
    <property type="evidence" value="ECO:0007669"/>
    <property type="project" value="UniProtKB-UniRule"/>
</dbReference>
<dbReference type="EMBL" id="LWBP01000089">
    <property type="protein sequence ID" value="OQP64547.1"/>
    <property type="molecule type" value="Genomic_DNA"/>
</dbReference>
<evidence type="ECO:0000256" key="5">
    <source>
        <dbReference type="ARBA" id="ARBA00022705"/>
    </source>
</evidence>
<dbReference type="PANTHER" id="PTHR32182">
    <property type="entry name" value="DNA REPLICATION AND REPAIR PROTEIN RECF"/>
    <property type="match status" value="1"/>
</dbReference>
<dbReference type="InterPro" id="IPR003395">
    <property type="entry name" value="RecF/RecN/SMC_N"/>
</dbReference>
<gene>
    <name evidence="9" type="primary">recF</name>
    <name evidence="12" type="ORF">A4R26_15980</name>
</gene>
<dbReference type="GO" id="GO:0006260">
    <property type="term" value="P:DNA replication"/>
    <property type="evidence" value="ECO:0007669"/>
    <property type="project" value="UniProtKB-UniRule"/>
</dbReference>
<dbReference type="HAMAP" id="MF_00365">
    <property type="entry name" value="RecF"/>
    <property type="match status" value="1"/>
</dbReference>
<feature type="binding site" evidence="9">
    <location>
        <begin position="31"/>
        <end position="38"/>
    </location>
    <ligand>
        <name>ATP</name>
        <dbReference type="ChEBI" id="CHEBI:30616"/>
    </ligand>
</feature>
<protein>
    <recommendedName>
        <fullName evidence="3 9">DNA replication and repair protein RecF</fullName>
    </recommendedName>
</protein>
<evidence type="ECO:0000256" key="1">
    <source>
        <dbReference type="ARBA" id="ARBA00004496"/>
    </source>
</evidence>
<dbReference type="Gene3D" id="1.20.1050.90">
    <property type="entry name" value="RecF/RecN/SMC, N-terminal domain"/>
    <property type="match status" value="1"/>
</dbReference>
<evidence type="ECO:0000256" key="9">
    <source>
        <dbReference type="HAMAP-Rule" id="MF_00365"/>
    </source>
</evidence>
<keyword evidence="13" id="KW-1185">Reference proteome</keyword>
<dbReference type="Proteomes" id="UP000192276">
    <property type="component" value="Unassembled WGS sequence"/>
</dbReference>
<keyword evidence="9 10" id="KW-0234">DNA repair</keyword>
<dbReference type="PROSITE" id="PS00618">
    <property type="entry name" value="RECF_2"/>
    <property type="match status" value="1"/>
</dbReference>
<dbReference type="GO" id="GO:0006302">
    <property type="term" value="P:double-strand break repair"/>
    <property type="evidence" value="ECO:0007669"/>
    <property type="project" value="TreeGrafter"/>
</dbReference>
<dbReference type="Gene3D" id="3.40.50.300">
    <property type="entry name" value="P-loop containing nucleotide triphosphate hydrolases"/>
    <property type="match status" value="1"/>
</dbReference>
<keyword evidence="7 9" id="KW-0067">ATP-binding</keyword>
<dbReference type="STRING" id="550983.A4R26_15980"/>
<dbReference type="InterPro" id="IPR042174">
    <property type="entry name" value="RecF_2"/>
</dbReference>
<reference evidence="13" key="1">
    <citation type="submission" date="2016-04" db="EMBL/GenBank/DDBJ databases">
        <authorList>
            <person name="Chen L."/>
            <person name="Zhuang W."/>
            <person name="Wang G."/>
        </authorList>
    </citation>
    <scope>NUCLEOTIDE SEQUENCE [LARGE SCALE GENOMIC DNA]</scope>
    <source>
        <strain evidence="13">208</strain>
    </source>
</reference>
<keyword evidence="9 10" id="KW-0227">DNA damage</keyword>
<dbReference type="GO" id="GO:0009432">
    <property type="term" value="P:SOS response"/>
    <property type="evidence" value="ECO:0007669"/>
    <property type="project" value="UniProtKB-UniRule"/>
</dbReference>
<comment type="similarity">
    <text evidence="2 9 10">Belongs to the RecF family.</text>
</comment>
<dbReference type="InterPro" id="IPR001238">
    <property type="entry name" value="DNA-binding_RecF"/>
</dbReference>
<name>A0A1V9G1W0_9BACT</name>
<evidence type="ECO:0000256" key="4">
    <source>
        <dbReference type="ARBA" id="ARBA00022490"/>
    </source>
</evidence>
<evidence type="ECO:0000256" key="8">
    <source>
        <dbReference type="ARBA" id="ARBA00023125"/>
    </source>
</evidence>
<dbReference type="InterPro" id="IPR027417">
    <property type="entry name" value="P-loop_NTPase"/>
</dbReference>
<dbReference type="PANTHER" id="PTHR32182:SF0">
    <property type="entry name" value="DNA REPLICATION AND REPAIR PROTEIN RECF"/>
    <property type="match status" value="1"/>
</dbReference>
<comment type="function">
    <text evidence="9 10">The RecF protein is involved in DNA metabolism; it is required for DNA replication and normal SOS inducibility. RecF binds preferentially to single-stranded, linear DNA. It also seems to bind ATP.</text>
</comment>
<keyword evidence="8 9" id="KW-0238">DNA-binding</keyword>
<evidence type="ECO:0000313" key="12">
    <source>
        <dbReference type="EMBL" id="OQP64547.1"/>
    </source>
</evidence>
<evidence type="ECO:0000256" key="10">
    <source>
        <dbReference type="RuleBase" id="RU000578"/>
    </source>
</evidence>
<dbReference type="AlphaFoldDB" id="A0A1V9G1W0"/>
<evidence type="ECO:0000313" key="13">
    <source>
        <dbReference type="Proteomes" id="UP000192276"/>
    </source>
</evidence>
<dbReference type="GO" id="GO:0005737">
    <property type="term" value="C:cytoplasm"/>
    <property type="evidence" value="ECO:0007669"/>
    <property type="project" value="UniProtKB-SubCell"/>
</dbReference>
<sequence length="362" mass="41528">MLTLNNISLTQFKNYSTRSFPFTERIVGICGQNGVGKTNLLDAIYYCCFTKSYFTRSDSQNILHNTNGFRIEGNFTRQGDPLKVVCILRETGRKEFTANDEPYEKLAAHIGRLPCVIIAPDDVQIITGASEERRRMLDALLCQLDASYLQHLMDYNKVLQQRNGFLKSLADKRITDHKLLDVYDDQLCRYGAYVYSKRYEFLEGFLPLVAAFYTQIAGQTEPLALSYESQLHECSFAQLLERTRQKDIIVQRTSGGIHRDDINCQLNNQPFKTLASQGQRKSLLFAMKLAEFDTLKQAKNFPPLLLLDDVFEKLDAGRMHNLLDHVCVKNLGQVFITDTHGDRIKLHFDNLGIRYQIVSLEK</sequence>
<keyword evidence="9 10" id="KW-0742">SOS response</keyword>
<dbReference type="SUPFAM" id="SSF52540">
    <property type="entry name" value="P-loop containing nucleoside triphosphate hydrolases"/>
    <property type="match status" value="1"/>
</dbReference>